<evidence type="ECO:0000259" key="6">
    <source>
        <dbReference type="PROSITE" id="PS50893"/>
    </source>
</evidence>
<accession>A0ABS2U1H3</accession>
<dbReference type="InterPro" id="IPR027417">
    <property type="entry name" value="P-loop_NTPase"/>
</dbReference>
<evidence type="ECO:0000256" key="1">
    <source>
        <dbReference type="ARBA" id="ARBA00022448"/>
    </source>
</evidence>
<dbReference type="InterPro" id="IPR003439">
    <property type="entry name" value="ABC_transporter-like_ATP-bd"/>
</dbReference>
<comment type="caution">
    <text evidence="7">The sequence shown here is derived from an EMBL/GenBank/DDBJ whole genome shotgun (WGS) entry which is preliminary data.</text>
</comment>
<dbReference type="PROSITE" id="PS50893">
    <property type="entry name" value="ABC_TRANSPORTER_2"/>
    <property type="match status" value="2"/>
</dbReference>
<dbReference type="InterPro" id="IPR017871">
    <property type="entry name" value="ABC_transporter-like_CS"/>
</dbReference>
<dbReference type="CDD" id="cd03216">
    <property type="entry name" value="ABC_Carb_Monos_I"/>
    <property type="match status" value="1"/>
</dbReference>
<feature type="region of interest" description="Disordered" evidence="5">
    <location>
        <begin position="278"/>
        <end position="310"/>
    </location>
</feature>
<keyword evidence="8" id="KW-1185">Reference proteome</keyword>
<dbReference type="InterPro" id="IPR003593">
    <property type="entry name" value="AAA+_ATPase"/>
</dbReference>
<evidence type="ECO:0000256" key="2">
    <source>
        <dbReference type="ARBA" id="ARBA00022737"/>
    </source>
</evidence>
<proteinExistence type="predicted"/>
<keyword evidence="2" id="KW-0677">Repeat</keyword>
<protein>
    <submittedName>
        <fullName evidence="7">Sugar ABC transporter ATP-binding protein</fullName>
    </submittedName>
</protein>
<dbReference type="PANTHER" id="PTHR43790:SF9">
    <property type="entry name" value="GALACTOFURANOSE TRANSPORTER ATP-BINDING PROTEIN YTFR"/>
    <property type="match status" value="1"/>
</dbReference>
<dbReference type="Proteomes" id="UP000749040">
    <property type="component" value="Unassembled WGS sequence"/>
</dbReference>
<dbReference type="SMART" id="SM00382">
    <property type="entry name" value="AAA"/>
    <property type="match status" value="1"/>
</dbReference>
<dbReference type="PROSITE" id="PS00211">
    <property type="entry name" value="ABC_TRANSPORTER_1"/>
    <property type="match status" value="1"/>
</dbReference>
<dbReference type="RefSeq" id="WP_205362519.1">
    <property type="nucleotide sequence ID" value="NZ_JADKYB010000025.1"/>
</dbReference>
<organism evidence="7 8">
    <name type="scientific">Actinacidiphila acididurans</name>
    <dbReference type="NCBI Taxonomy" id="2784346"/>
    <lineage>
        <taxon>Bacteria</taxon>
        <taxon>Bacillati</taxon>
        <taxon>Actinomycetota</taxon>
        <taxon>Actinomycetes</taxon>
        <taxon>Kitasatosporales</taxon>
        <taxon>Streptomycetaceae</taxon>
        <taxon>Actinacidiphila</taxon>
    </lineage>
</organism>
<dbReference type="EMBL" id="JADKYB010000025">
    <property type="protein sequence ID" value="MBM9509436.1"/>
    <property type="molecule type" value="Genomic_DNA"/>
</dbReference>
<reference evidence="7 8" key="1">
    <citation type="submission" date="2021-01" db="EMBL/GenBank/DDBJ databases">
        <title>Streptomyces acididurans sp. nov., isolated from a peat swamp forest soil.</title>
        <authorList>
            <person name="Chantavorakit T."/>
            <person name="Duangmal K."/>
        </authorList>
    </citation>
    <scope>NUCLEOTIDE SEQUENCE [LARGE SCALE GENOMIC DNA]</scope>
    <source>
        <strain evidence="7 8">KK5PA1</strain>
    </source>
</reference>
<dbReference type="PANTHER" id="PTHR43790">
    <property type="entry name" value="CARBOHYDRATE TRANSPORT ATP-BINDING PROTEIN MG119-RELATED"/>
    <property type="match status" value="1"/>
</dbReference>
<evidence type="ECO:0000256" key="4">
    <source>
        <dbReference type="ARBA" id="ARBA00022840"/>
    </source>
</evidence>
<dbReference type="GO" id="GO:0005524">
    <property type="term" value="F:ATP binding"/>
    <property type="evidence" value="ECO:0007669"/>
    <property type="project" value="UniProtKB-KW"/>
</dbReference>
<gene>
    <name evidence="7" type="ORF">ITX44_33790</name>
</gene>
<evidence type="ECO:0000313" key="8">
    <source>
        <dbReference type="Proteomes" id="UP000749040"/>
    </source>
</evidence>
<keyword evidence="3" id="KW-0547">Nucleotide-binding</keyword>
<sequence>MSTANSAAAPAVRAEGIVKRFGPTVALNGVGITVAAGDSHALVGRNGAGKSTLVSVLTGLHTPDAGSVFFQGEPAPAPGDTAAWQTKVACVYQKSMVVPELTVAENLFLNRFDSGRIRWPKLRTRARDLLAEYGVDVDPAARAGDLSVEQGQFVEIARALSFGARFIILDEPTAQLDAGGIERLFTKLRELQQQGVAFLFISHHLQEVYDLCTTVTVYRDARHVLTAPVAELGKAELVEAMTGEAAGQEATAWHAKGGALKAAAPTEGAPKGREAAFDMRLAPREREQPSTDRKVRRKQQGAGRTESSDPLLTVEGLALDNDFDPIDFTVRPGEVLGLAGATASGSTALGETLVGLRKPSAGRTSVAGRTVKPGSVPHALGAGIGYVPEDRHRQGLVLGRSVAENATLTVADQLGPYGTVLPSRTKAFAQRMITSLDIKTSGPGQPVSDLSGGNQQKVVIARALARDPRVLVAIRPTAGVDVKSKDALLGVVRSVADRGDAAVIVSDELDDLRVCDRVIALFHGRVIAEFGSGWTDRDLVSAMEGLPASGRAEGGDKGAESDE</sequence>
<feature type="domain" description="ABC transporter" evidence="6">
    <location>
        <begin position="12"/>
        <end position="245"/>
    </location>
</feature>
<keyword evidence="1" id="KW-0813">Transport</keyword>
<dbReference type="CDD" id="cd03215">
    <property type="entry name" value="ABC_Carb_Monos_II"/>
    <property type="match status" value="1"/>
</dbReference>
<evidence type="ECO:0000256" key="3">
    <source>
        <dbReference type="ARBA" id="ARBA00022741"/>
    </source>
</evidence>
<feature type="compositionally biased region" description="Basic and acidic residues" evidence="5">
    <location>
        <begin position="278"/>
        <end position="293"/>
    </location>
</feature>
<dbReference type="InterPro" id="IPR050107">
    <property type="entry name" value="ABC_carbohydrate_import_ATPase"/>
</dbReference>
<dbReference type="SUPFAM" id="SSF52540">
    <property type="entry name" value="P-loop containing nucleoside triphosphate hydrolases"/>
    <property type="match status" value="2"/>
</dbReference>
<name>A0ABS2U1H3_9ACTN</name>
<evidence type="ECO:0000313" key="7">
    <source>
        <dbReference type="EMBL" id="MBM9509436.1"/>
    </source>
</evidence>
<dbReference type="Gene3D" id="3.40.50.300">
    <property type="entry name" value="P-loop containing nucleotide triphosphate hydrolases"/>
    <property type="match status" value="2"/>
</dbReference>
<evidence type="ECO:0000256" key="5">
    <source>
        <dbReference type="SAM" id="MobiDB-lite"/>
    </source>
</evidence>
<dbReference type="Pfam" id="PF00005">
    <property type="entry name" value="ABC_tran"/>
    <property type="match status" value="2"/>
</dbReference>
<keyword evidence="4 7" id="KW-0067">ATP-binding</keyword>
<feature type="domain" description="ABC transporter" evidence="6">
    <location>
        <begin position="305"/>
        <end position="548"/>
    </location>
</feature>